<feature type="chain" id="PRO_5034429975" description="Secreted protein" evidence="2">
    <location>
        <begin position="17"/>
        <end position="88"/>
    </location>
</feature>
<evidence type="ECO:0000256" key="1">
    <source>
        <dbReference type="SAM" id="MobiDB-lite"/>
    </source>
</evidence>
<reference evidence="3 4" key="1">
    <citation type="journal article" date="2016" name="Nat. Commun.">
        <title>Ectomycorrhizal ecology is imprinted in the genome of the dominant symbiotic fungus Cenococcum geophilum.</title>
        <authorList>
            <consortium name="DOE Joint Genome Institute"/>
            <person name="Peter M."/>
            <person name="Kohler A."/>
            <person name="Ohm R.A."/>
            <person name="Kuo A."/>
            <person name="Krutzmann J."/>
            <person name="Morin E."/>
            <person name="Arend M."/>
            <person name="Barry K.W."/>
            <person name="Binder M."/>
            <person name="Choi C."/>
            <person name="Clum A."/>
            <person name="Copeland A."/>
            <person name="Grisel N."/>
            <person name="Haridas S."/>
            <person name="Kipfer T."/>
            <person name="LaButti K."/>
            <person name="Lindquist E."/>
            <person name="Lipzen A."/>
            <person name="Maire R."/>
            <person name="Meier B."/>
            <person name="Mihaltcheva S."/>
            <person name="Molinier V."/>
            <person name="Murat C."/>
            <person name="Poggeler S."/>
            <person name="Quandt C.A."/>
            <person name="Sperisen C."/>
            <person name="Tritt A."/>
            <person name="Tisserant E."/>
            <person name="Crous P.W."/>
            <person name="Henrissat B."/>
            <person name="Nehls U."/>
            <person name="Egli S."/>
            <person name="Spatafora J.W."/>
            <person name="Grigoriev I.V."/>
            <person name="Martin F.M."/>
        </authorList>
    </citation>
    <scope>NUCLEOTIDE SEQUENCE [LARGE SCALE GENOMIC DNA]</scope>
    <source>
        <strain evidence="3 4">CBS 459.81</strain>
    </source>
</reference>
<evidence type="ECO:0000256" key="2">
    <source>
        <dbReference type="SAM" id="SignalP"/>
    </source>
</evidence>
<proteinExistence type="predicted"/>
<evidence type="ECO:0000313" key="4">
    <source>
        <dbReference type="Proteomes" id="UP000250266"/>
    </source>
</evidence>
<dbReference type="EMBL" id="KV744852">
    <property type="protein sequence ID" value="OCK83809.1"/>
    <property type="molecule type" value="Genomic_DNA"/>
</dbReference>
<feature type="region of interest" description="Disordered" evidence="1">
    <location>
        <begin position="31"/>
        <end position="88"/>
    </location>
</feature>
<dbReference type="Proteomes" id="UP000250266">
    <property type="component" value="Unassembled WGS sequence"/>
</dbReference>
<protein>
    <recommendedName>
        <fullName evidence="5">Secreted protein</fullName>
    </recommendedName>
</protein>
<feature type="signal peptide" evidence="2">
    <location>
        <begin position="1"/>
        <end position="16"/>
    </location>
</feature>
<keyword evidence="2" id="KW-0732">Signal</keyword>
<feature type="compositionally biased region" description="Basic residues" evidence="1">
    <location>
        <begin position="59"/>
        <end position="68"/>
    </location>
</feature>
<accession>A0A8E2JIY9</accession>
<keyword evidence="4" id="KW-1185">Reference proteome</keyword>
<evidence type="ECO:0008006" key="5">
    <source>
        <dbReference type="Google" id="ProtNLM"/>
    </source>
</evidence>
<organism evidence="3 4">
    <name type="scientific">Lepidopterella palustris CBS 459.81</name>
    <dbReference type="NCBI Taxonomy" id="1314670"/>
    <lineage>
        <taxon>Eukaryota</taxon>
        <taxon>Fungi</taxon>
        <taxon>Dikarya</taxon>
        <taxon>Ascomycota</taxon>
        <taxon>Pezizomycotina</taxon>
        <taxon>Dothideomycetes</taxon>
        <taxon>Pleosporomycetidae</taxon>
        <taxon>Mytilinidiales</taxon>
        <taxon>Argynnaceae</taxon>
        <taxon>Lepidopterella</taxon>
    </lineage>
</organism>
<evidence type="ECO:0000313" key="3">
    <source>
        <dbReference type="EMBL" id="OCK83809.1"/>
    </source>
</evidence>
<gene>
    <name evidence="3" type="ORF">K432DRAFT_379204</name>
</gene>
<feature type="compositionally biased region" description="Pro residues" evidence="1">
    <location>
        <begin position="39"/>
        <end position="50"/>
    </location>
</feature>
<dbReference type="AlphaFoldDB" id="A0A8E2JIY9"/>
<name>A0A8E2JIY9_9PEZI</name>
<feature type="compositionally biased region" description="Basic residues" evidence="1">
    <location>
        <begin position="76"/>
        <end position="88"/>
    </location>
</feature>
<sequence>MAVIAALISGLMSSLCRQINPARLRCHTLETTTSIPWSKPSPHPPCPPRSRNPFLHDNSHRHPKHRLPRSQQPHAALHKRKHPCSSAP</sequence>